<dbReference type="InterPro" id="IPR051320">
    <property type="entry name" value="Viral_Replic_Matur_Polypro"/>
</dbReference>
<keyword evidence="3" id="KW-1185">Reference proteome</keyword>
<dbReference type="Gene3D" id="3.30.70.270">
    <property type="match status" value="1"/>
</dbReference>
<proteinExistence type="predicted"/>
<dbReference type="EMBL" id="JAPFRF010000011">
    <property type="protein sequence ID" value="KAJ7317388.1"/>
    <property type="molecule type" value="Genomic_DNA"/>
</dbReference>
<dbReference type="PANTHER" id="PTHR33064">
    <property type="entry name" value="POL PROTEIN"/>
    <property type="match status" value="1"/>
</dbReference>
<organism evidence="2 3">
    <name type="scientific">Phrynocephalus forsythii</name>
    <dbReference type="NCBI Taxonomy" id="171643"/>
    <lineage>
        <taxon>Eukaryota</taxon>
        <taxon>Metazoa</taxon>
        <taxon>Chordata</taxon>
        <taxon>Craniata</taxon>
        <taxon>Vertebrata</taxon>
        <taxon>Euteleostomi</taxon>
        <taxon>Lepidosauria</taxon>
        <taxon>Squamata</taxon>
        <taxon>Bifurcata</taxon>
        <taxon>Unidentata</taxon>
        <taxon>Episquamata</taxon>
        <taxon>Toxicofera</taxon>
        <taxon>Iguania</taxon>
        <taxon>Acrodonta</taxon>
        <taxon>Agamidae</taxon>
        <taxon>Agaminae</taxon>
        <taxon>Phrynocephalus</taxon>
    </lineage>
</organism>
<sequence>LAAPLTDLVKKKSLKIVKWGPEQEKTFTFLKDKLCSYPVRYMKDYRLPFLVQTDASERGIGAVLDS</sequence>
<feature type="domain" description="Reverse transcriptase/retrotransposon-derived protein RNase H-like" evidence="1">
    <location>
        <begin position="19"/>
        <end position="64"/>
    </location>
</feature>
<gene>
    <name evidence="2" type="ORF">JRQ81_003550</name>
</gene>
<dbReference type="Pfam" id="PF17919">
    <property type="entry name" value="RT_RNaseH_2"/>
    <property type="match status" value="1"/>
</dbReference>
<comment type="caution">
    <text evidence="2">The sequence shown here is derived from an EMBL/GenBank/DDBJ whole genome shotgun (WGS) entry which is preliminary data.</text>
</comment>
<evidence type="ECO:0000313" key="2">
    <source>
        <dbReference type="EMBL" id="KAJ7317388.1"/>
    </source>
</evidence>
<protein>
    <recommendedName>
        <fullName evidence="1">Reverse transcriptase/retrotransposon-derived protein RNase H-like domain-containing protein</fullName>
    </recommendedName>
</protein>
<accession>A0A9Q0XK17</accession>
<dbReference type="SUPFAM" id="SSF56672">
    <property type="entry name" value="DNA/RNA polymerases"/>
    <property type="match status" value="1"/>
</dbReference>
<dbReference type="InterPro" id="IPR043128">
    <property type="entry name" value="Rev_trsase/Diguanyl_cyclase"/>
</dbReference>
<dbReference type="AlphaFoldDB" id="A0A9Q0XK17"/>
<reference evidence="2" key="1">
    <citation type="journal article" date="2023" name="DNA Res.">
        <title>Chromosome-level genome assembly of Phrynocephalus forsythii using third-generation DNA sequencing and Hi-C analysis.</title>
        <authorList>
            <person name="Qi Y."/>
            <person name="Zhao W."/>
            <person name="Zhao Y."/>
            <person name="Niu C."/>
            <person name="Cao S."/>
            <person name="Zhang Y."/>
        </authorList>
    </citation>
    <scope>NUCLEOTIDE SEQUENCE</scope>
    <source>
        <tissue evidence="2">Muscle</tissue>
    </source>
</reference>
<dbReference type="Proteomes" id="UP001142489">
    <property type="component" value="Unassembled WGS sequence"/>
</dbReference>
<dbReference type="PANTHER" id="PTHR33064:SF37">
    <property type="entry name" value="RIBONUCLEASE H"/>
    <property type="match status" value="1"/>
</dbReference>
<evidence type="ECO:0000313" key="3">
    <source>
        <dbReference type="Proteomes" id="UP001142489"/>
    </source>
</evidence>
<dbReference type="InterPro" id="IPR043502">
    <property type="entry name" value="DNA/RNA_pol_sf"/>
</dbReference>
<feature type="non-terminal residue" evidence="2">
    <location>
        <position position="1"/>
    </location>
</feature>
<dbReference type="OrthoDB" id="8000983at2759"/>
<name>A0A9Q0XK17_9SAUR</name>
<evidence type="ECO:0000259" key="1">
    <source>
        <dbReference type="Pfam" id="PF17919"/>
    </source>
</evidence>
<dbReference type="InterPro" id="IPR041577">
    <property type="entry name" value="RT_RNaseH_2"/>
</dbReference>